<evidence type="ECO:0000313" key="7">
    <source>
        <dbReference type="EMBL" id="RVT50056.1"/>
    </source>
</evidence>
<accession>A0A3S2UNK3</accession>
<dbReference type="InterPro" id="IPR001123">
    <property type="entry name" value="LeuE-type"/>
</dbReference>
<evidence type="ECO:0000256" key="4">
    <source>
        <dbReference type="ARBA" id="ARBA00022989"/>
    </source>
</evidence>
<feature type="transmembrane region" description="Helical" evidence="6">
    <location>
        <begin position="143"/>
        <end position="165"/>
    </location>
</feature>
<feature type="transmembrane region" description="Helical" evidence="6">
    <location>
        <begin position="6"/>
        <end position="25"/>
    </location>
</feature>
<dbReference type="Pfam" id="PF01810">
    <property type="entry name" value="LysE"/>
    <property type="match status" value="1"/>
</dbReference>
<keyword evidence="5 6" id="KW-0472">Membrane</keyword>
<gene>
    <name evidence="7" type="ORF">ENE75_17215</name>
</gene>
<protein>
    <submittedName>
        <fullName evidence="7">LysE family translocator</fullName>
    </submittedName>
</protein>
<feature type="transmembrane region" description="Helical" evidence="6">
    <location>
        <begin position="110"/>
        <end position="131"/>
    </location>
</feature>
<dbReference type="AlphaFoldDB" id="A0A3S2UNK3"/>
<dbReference type="PIRSF" id="PIRSF006324">
    <property type="entry name" value="LeuE"/>
    <property type="match status" value="1"/>
</dbReference>
<evidence type="ECO:0000313" key="8">
    <source>
        <dbReference type="Proteomes" id="UP000288178"/>
    </source>
</evidence>
<evidence type="ECO:0000256" key="3">
    <source>
        <dbReference type="ARBA" id="ARBA00022692"/>
    </source>
</evidence>
<evidence type="ECO:0000256" key="6">
    <source>
        <dbReference type="SAM" id="Phobius"/>
    </source>
</evidence>
<keyword evidence="2" id="KW-1003">Cell membrane</keyword>
<feature type="transmembrane region" description="Helical" evidence="6">
    <location>
        <begin position="71"/>
        <end position="89"/>
    </location>
</feature>
<organism evidence="7 8">
    <name type="scientific">Rubrivivax albus</name>
    <dbReference type="NCBI Taxonomy" id="2499835"/>
    <lineage>
        <taxon>Bacteria</taxon>
        <taxon>Pseudomonadati</taxon>
        <taxon>Pseudomonadota</taxon>
        <taxon>Betaproteobacteria</taxon>
        <taxon>Burkholderiales</taxon>
        <taxon>Sphaerotilaceae</taxon>
        <taxon>Rubrivivax</taxon>
    </lineage>
</organism>
<evidence type="ECO:0000256" key="1">
    <source>
        <dbReference type="ARBA" id="ARBA00004651"/>
    </source>
</evidence>
<feature type="transmembrane region" description="Helical" evidence="6">
    <location>
        <begin position="177"/>
        <end position="195"/>
    </location>
</feature>
<comment type="caution">
    <text evidence="7">The sequence shown here is derived from an EMBL/GenBank/DDBJ whole genome shotgun (WGS) entry which is preliminary data.</text>
</comment>
<dbReference type="PANTHER" id="PTHR30086:SF20">
    <property type="entry name" value="ARGININE EXPORTER PROTEIN ARGO-RELATED"/>
    <property type="match status" value="1"/>
</dbReference>
<keyword evidence="8" id="KW-1185">Reference proteome</keyword>
<dbReference type="OrthoDB" id="9804822at2"/>
<dbReference type="GO" id="GO:0015171">
    <property type="term" value="F:amino acid transmembrane transporter activity"/>
    <property type="evidence" value="ECO:0007669"/>
    <property type="project" value="TreeGrafter"/>
</dbReference>
<keyword evidence="3 6" id="KW-0812">Transmembrane</keyword>
<dbReference type="PANTHER" id="PTHR30086">
    <property type="entry name" value="ARGININE EXPORTER PROTEIN ARGO"/>
    <property type="match status" value="1"/>
</dbReference>
<evidence type="ECO:0000256" key="2">
    <source>
        <dbReference type="ARBA" id="ARBA00022475"/>
    </source>
</evidence>
<sequence>MQLAAFATASLVLALTPGPGVLFIVARTLAAGRRAGLAAVAGVAAGNLANAVAASLGLAAVFALWPPAYNGVRWAGGGVLLWMAVQSWRRAGLEAAAQAPGGERQDAHQAFWVALLNPKTTLFFAALLPPFLDPAAPAAPQSLALGALFVTIAAATDCGYALAAGALAPRLTRWPTAGARVAAIVFGLLGLYALAG</sequence>
<comment type="subcellular location">
    <subcellularLocation>
        <location evidence="1">Cell membrane</location>
        <topology evidence="1">Multi-pass membrane protein</topology>
    </subcellularLocation>
</comment>
<dbReference type="GO" id="GO:0005886">
    <property type="term" value="C:plasma membrane"/>
    <property type="evidence" value="ECO:0007669"/>
    <property type="project" value="UniProtKB-SubCell"/>
</dbReference>
<evidence type="ECO:0000256" key="5">
    <source>
        <dbReference type="ARBA" id="ARBA00023136"/>
    </source>
</evidence>
<feature type="transmembrane region" description="Helical" evidence="6">
    <location>
        <begin position="37"/>
        <end position="65"/>
    </location>
</feature>
<dbReference type="RefSeq" id="WP_128199566.1">
    <property type="nucleotide sequence ID" value="NZ_SACT01000006.1"/>
</dbReference>
<proteinExistence type="predicted"/>
<name>A0A3S2UNK3_9BURK</name>
<reference evidence="7 8" key="1">
    <citation type="submission" date="2019-01" db="EMBL/GenBank/DDBJ databases">
        <authorList>
            <person name="Chen W.-M."/>
        </authorList>
    </citation>
    <scope>NUCLEOTIDE SEQUENCE [LARGE SCALE GENOMIC DNA]</scope>
    <source>
        <strain evidence="7 8">ICH-3</strain>
    </source>
</reference>
<dbReference type="EMBL" id="SACT01000006">
    <property type="protein sequence ID" value="RVT50056.1"/>
    <property type="molecule type" value="Genomic_DNA"/>
</dbReference>
<keyword evidence="4 6" id="KW-1133">Transmembrane helix</keyword>
<dbReference type="Proteomes" id="UP000288178">
    <property type="component" value="Unassembled WGS sequence"/>
</dbReference>